<protein>
    <submittedName>
        <fullName evidence="2">Uncharacterized protein</fullName>
    </submittedName>
</protein>
<gene>
    <name evidence="2" type="ORF">AFUS01_LOCUS24997</name>
</gene>
<organism evidence="2 3">
    <name type="scientific">Allacma fusca</name>
    <dbReference type="NCBI Taxonomy" id="39272"/>
    <lineage>
        <taxon>Eukaryota</taxon>
        <taxon>Metazoa</taxon>
        <taxon>Ecdysozoa</taxon>
        <taxon>Arthropoda</taxon>
        <taxon>Hexapoda</taxon>
        <taxon>Collembola</taxon>
        <taxon>Symphypleona</taxon>
        <taxon>Sminthuridae</taxon>
        <taxon>Allacma</taxon>
    </lineage>
</organism>
<feature type="compositionally biased region" description="Low complexity" evidence="1">
    <location>
        <begin position="93"/>
        <end position="107"/>
    </location>
</feature>
<accession>A0A8J2KCV3</accession>
<dbReference type="EMBL" id="CAJVCH010317786">
    <property type="protein sequence ID" value="CAG7786428.1"/>
    <property type="molecule type" value="Genomic_DNA"/>
</dbReference>
<evidence type="ECO:0000313" key="2">
    <source>
        <dbReference type="EMBL" id="CAG7786428.1"/>
    </source>
</evidence>
<sequence>PLDVSFFGPFKKKYSSFLSQWLAKNEGRVPKIEDIPEIIKEPYQDACKQSTAINGFRKTGLWLKSLIAPSRLVFSEEISPEPMNPEENVPAFNNGNDSNGNDSGSGSAEIGEDQFQDTRPNVLVQDSNTYSSENDDSSRIFNNSLQFRGDSIVRVASRGKCRPFSRDYYSKCSIQCDYFGYNNKFKSLVPYTISDDSDDDDEDVIVRTETLPNIEQAHTSSSMPFNVSPWDIRKNTSVKHVPEASTRKKCAPETSEENINIVKSFSPTINLYLFPNHSTV</sequence>
<dbReference type="AlphaFoldDB" id="A0A8J2KCV3"/>
<dbReference type="Proteomes" id="UP000708208">
    <property type="component" value="Unassembled WGS sequence"/>
</dbReference>
<evidence type="ECO:0000256" key="1">
    <source>
        <dbReference type="SAM" id="MobiDB-lite"/>
    </source>
</evidence>
<reference evidence="2" key="1">
    <citation type="submission" date="2021-06" db="EMBL/GenBank/DDBJ databases">
        <authorList>
            <person name="Hodson N. C."/>
            <person name="Mongue J. A."/>
            <person name="Jaron S. K."/>
        </authorList>
    </citation>
    <scope>NUCLEOTIDE SEQUENCE</scope>
</reference>
<name>A0A8J2KCV3_9HEXA</name>
<comment type="caution">
    <text evidence="2">The sequence shown here is derived from an EMBL/GenBank/DDBJ whole genome shotgun (WGS) entry which is preliminary data.</text>
</comment>
<evidence type="ECO:0000313" key="3">
    <source>
        <dbReference type="Proteomes" id="UP000708208"/>
    </source>
</evidence>
<keyword evidence="3" id="KW-1185">Reference proteome</keyword>
<feature type="region of interest" description="Disordered" evidence="1">
    <location>
        <begin position="80"/>
        <end position="121"/>
    </location>
</feature>
<dbReference type="OrthoDB" id="8187571at2759"/>
<feature type="non-terminal residue" evidence="2">
    <location>
        <position position="1"/>
    </location>
</feature>
<proteinExistence type="predicted"/>